<feature type="transmembrane region" description="Helical" evidence="6">
    <location>
        <begin position="215"/>
        <end position="236"/>
    </location>
</feature>
<sequence>MTPLDLAGWAQDAVSGAMPLAVPVALLAGLFSLFTPCVVPLLPGYLAYATGMSAADITTGDHRRGRAVAGTALFVLGFAAVFVTAGVLFGAVGATLIAQQTVITRIVGVFAIVMGLVFAGFLPLGRRELRLSRLPAVGLAGAPLLGIVSGLGWTPCLGPTLSVVISLALSEGSAGRGGLLAFTYALGLGIPFLVAAAAFTKMARALSFFRRHQQALLRIGGLTMVAVGLLLVTGGWDLITGALRQWASQFTTLI</sequence>
<comment type="subcellular location">
    <subcellularLocation>
        <location evidence="1">Membrane</location>
        <topology evidence="1">Multi-pass membrane protein</topology>
    </subcellularLocation>
</comment>
<evidence type="ECO:0000256" key="5">
    <source>
        <dbReference type="ARBA" id="ARBA00023136"/>
    </source>
</evidence>
<protein>
    <submittedName>
        <fullName evidence="8">Cytochrome c-type biogenesis protein CcdA (DsbD analog)</fullName>
    </submittedName>
</protein>
<organism evidence="8">
    <name type="scientific">uncultured Friedmanniella sp</name>
    <dbReference type="NCBI Taxonomy" id="335381"/>
    <lineage>
        <taxon>Bacteria</taxon>
        <taxon>Bacillati</taxon>
        <taxon>Actinomycetota</taxon>
        <taxon>Actinomycetes</taxon>
        <taxon>Propionibacteriales</taxon>
        <taxon>Nocardioidaceae</taxon>
        <taxon>Friedmanniella</taxon>
        <taxon>environmental samples</taxon>
    </lineage>
</organism>
<feature type="transmembrane region" description="Helical" evidence="6">
    <location>
        <begin position="67"/>
        <end position="97"/>
    </location>
</feature>
<name>A0A6J4LPV5_9ACTN</name>
<evidence type="ECO:0000256" key="6">
    <source>
        <dbReference type="SAM" id="Phobius"/>
    </source>
</evidence>
<dbReference type="Pfam" id="PF02683">
    <property type="entry name" value="DsbD_TM"/>
    <property type="match status" value="1"/>
</dbReference>
<evidence type="ECO:0000313" key="8">
    <source>
        <dbReference type="EMBL" id="CAA9336700.1"/>
    </source>
</evidence>
<reference evidence="8" key="1">
    <citation type="submission" date="2020-02" db="EMBL/GenBank/DDBJ databases">
        <authorList>
            <person name="Meier V. D."/>
        </authorList>
    </citation>
    <scope>NUCLEOTIDE SEQUENCE</scope>
    <source>
        <strain evidence="8">AVDCRST_MAG48</strain>
    </source>
</reference>
<feature type="domain" description="Cytochrome C biogenesis protein transmembrane" evidence="7">
    <location>
        <begin position="20"/>
        <end position="232"/>
    </location>
</feature>
<dbReference type="GO" id="GO:0016020">
    <property type="term" value="C:membrane"/>
    <property type="evidence" value="ECO:0007669"/>
    <property type="project" value="UniProtKB-SubCell"/>
</dbReference>
<dbReference type="InterPro" id="IPR051790">
    <property type="entry name" value="Cytochrome_c-biogenesis_DsbD"/>
</dbReference>
<dbReference type="GO" id="GO:0017004">
    <property type="term" value="P:cytochrome complex assembly"/>
    <property type="evidence" value="ECO:0007669"/>
    <property type="project" value="InterPro"/>
</dbReference>
<dbReference type="EMBL" id="CADCTS010000480">
    <property type="protein sequence ID" value="CAA9336700.1"/>
    <property type="molecule type" value="Genomic_DNA"/>
</dbReference>
<feature type="transmembrane region" description="Helical" evidence="6">
    <location>
        <begin position="181"/>
        <end position="203"/>
    </location>
</feature>
<dbReference type="PANTHER" id="PTHR31272:SF4">
    <property type="entry name" value="CYTOCHROME C-TYPE BIOGENESIS PROTEIN HI_1454-RELATED"/>
    <property type="match status" value="1"/>
</dbReference>
<feature type="transmembrane region" description="Helical" evidence="6">
    <location>
        <begin position="20"/>
        <end position="46"/>
    </location>
</feature>
<evidence type="ECO:0000256" key="1">
    <source>
        <dbReference type="ARBA" id="ARBA00004141"/>
    </source>
</evidence>
<evidence type="ECO:0000256" key="3">
    <source>
        <dbReference type="ARBA" id="ARBA00022692"/>
    </source>
</evidence>
<dbReference type="InterPro" id="IPR003834">
    <property type="entry name" value="Cyt_c_assmbl_TM_dom"/>
</dbReference>
<comment type="similarity">
    <text evidence="2">Belongs to the DsbD family.</text>
</comment>
<keyword evidence="4 6" id="KW-1133">Transmembrane helix</keyword>
<dbReference type="AlphaFoldDB" id="A0A6J4LPV5"/>
<evidence type="ECO:0000259" key="7">
    <source>
        <dbReference type="Pfam" id="PF02683"/>
    </source>
</evidence>
<gene>
    <name evidence="8" type="ORF">AVDCRST_MAG48-3420</name>
</gene>
<keyword evidence="5 6" id="KW-0472">Membrane</keyword>
<accession>A0A6J4LPV5</accession>
<feature type="transmembrane region" description="Helical" evidence="6">
    <location>
        <begin position="136"/>
        <end position="169"/>
    </location>
</feature>
<proteinExistence type="inferred from homology"/>
<feature type="transmembrane region" description="Helical" evidence="6">
    <location>
        <begin position="103"/>
        <end position="124"/>
    </location>
</feature>
<keyword evidence="3 6" id="KW-0812">Transmembrane</keyword>
<dbReference type="PANTHER" id="PTHR31272">
    <property type="entry name" value="CYTOCHROME C-TYPE BIOGENESIS PROTEIN HI_1454-RELATED"/>
    <property type="match status" value="1"/>
</dbReference>
<evidence type="ECO:0000256" key="4">
    <source>
        <dbReference type="ARBA" id="ARBA00022989"/>
    </source>
</evidence>
<evidence type="ECO:0000256" key="2">
    <source>
        <dbReference type="ARBA" id="ARBA00006143"/>
    </source>
</evidence>